<dbReference type="EMBL" id="JAUSVL010000001">
    <property type="protein sequence ID" value="MDQ0291021.1"/>
    <property type="molecule type" value="Genomic_DNA"/>
</dbReference>
<comment type="caution">
    <text evidence="1">The sequence shown here is derived from an EMBL/GenBank/DDBJ whole genome shotgun (WGS) entry which is preliminary data.</text>
</comment>
<evidence type="ECO:0000313" key="1">
    <source>
        <dbReference type="EMBL" id="MDQ0291021.1"/>
    </source>
</evidence>
<name>A0AAE3VIQ5_9BACT</name>
<dbReference type="AlphaFoldDB" id="A0AAE3VIQ5"/>
<sequence>MARLLFEFQNSFTEQLSGLVSGQIAGQGAVSLGLTLAAGTGAGKYDLSYAEKADASSSPMTIDLTAVEDEASGALEGFAKVKGLFLLNKGENDLIASGSFFGVSAGIVLAGGGALMLSEPAGLDITDAANNEITLSSADGTTFELRILGEKIAIPEA</sequence>
<proteinExistence type="predicted"/>
<protein>
    <submittedName>
        <fullName evidence="1">Uncharacterized protein</fullName>
    </submittedName>
</protein>
<gene>
    <name evidence="1" type="ORF">J3R75_003128</name>
</gene>
<dbReference type="RefSeq" id="WP_307263209.1">
    <property type="nucleotide sequence ID" value="NZ_JAUSVL010000001.1"/>
</dbReference>
<accession>A0AAE3VIQ5</accession>
<keyword evidence="2" id="KW-1185">Reference proteome</keyword>
<evidence type="ECO:0000313" key="2">
    <source>
        <dbReference type="Proteomes" id="UP001238163"/>
    </source>
</evidence>
<reference evidence="1" key="1">
    <citation type="submission" date="2023-07" db="EMBL/GenBank/DDBJ databases">
        <title>Genomic Encyclopedia of Type Strains, Phase IV (KMG-IV): sequencing the most valuable type-strain genomes for metagenomic binning, comparative biology and taxonomic classification.</title>
        <authorList>
            <person name="Goeker M."/>
        </authorList>
    </citation>
    <scope>NUCLEOTIDE SEQUENCE</scope>
    <source>
        <strain evidence="1">DSM 24202</strain>
    </source>
</reference>
<organism evidence="1 2">
    <name type="scientific">Oligosphaera ethanolica</name>
    <dbReference type="NCBI Taxonomy" id="760260"/>
    <lineage>
        <taxon>Bacteria</taxon>
        <taxon>Pseudomonadati</taxon>
        <taxon>Lentisphaerota</taxon>
        <taxon>Oligosphaeria</taxon>
        <taxon>Oligosphaerales</taxon>
        <taxon>Oligosphaeraceae</taxon>
        <taxon>Oligosphaera</taxon>
    </lineage>
</organism>
<dbReference type="Proteomes" id="UP001238163">
    <property type="component" value="Unassembled WGS sequence"/>
</dbReference>